<dbReference type="PANTHER" id="PTHR43133:SF8">
    <property type="entry name" value="RNA POLYMERASE SIGMA FACTOR HI_1459-RELATED"/>
    <property type="match status" value="1"/>
</dbReference>
<reference evidence="8 9" key="1">
    <citation type="journal article" date="2007" name="Int. J. Syst. Evol. Microbiol.">
        <title>Oceanobacillus profundus sp. nov., isolated from a deep-sea sediment core.</title>
        <authorList>
            <person name="Kim Y.G."/>
            <person name="Choi D.H."/>
            <person name="Hyun S."/>
            <person name="Cho B.C."/>
        </authorList>
    </citation>
    <scope>NUCLEOTIDE SEQUENCE [LARGE SCALE GENOMIC DNA]</scope>
    <source>
        <strain evidence="8 9">DSM 18246</strain>
    </source>
</reference>
<dbReference type="InterPro" id="IPR007627">
    <property type="entry name" value="RNA_pol_sigma70_r2"/>
</dbReference>
<evidence type="ECO:0000256" key="5">
    <source>
        <dbReference type="ARBA" id="ARBA00023163"/>
    </source>
</evidence>
<keyword evidence="3" id="KW-0731">Sigma factor</keyword>
<dbReference type="EMBL" id="QWEH01000005">
    <property type="protein sequence ID" value="RHW32523.1"/>
    <property type="molecule type" value="Genomic_DNA"/>
</dbReference>
<comment type="caution">
    <text evidence="8">The sequence shown here is derived from an EMBL/GenBank/DDBJ whole genome shotgun (WGS) entry which is preliminary data.</text>
</comment>
<evidence type="ECO:0000259" key="6">
    <source>
        <dbReference type="Pfam" id="PF04542"/>
    </source>
</evidence>
<dbReference type="GO" id="GO:0003677">
    <property type="term" value="F:DNA binding"/>
    <property type="evidence" value="ECO:0007669"/>
    <property type="project" value="UniProtKB-KW"/>
</dbReference>
<dbReference type="AlphaFoldDB" id="A0A417YHT8"/>
<evidence type="ECO:0000313" key="8">
    <source>
        <dbReference type="EMBL" id="RHW32523.1"/>
    </source>
</evidence>
<evidence type="ECO:0000313" key="9">
    <source>
        <dbReference type="Proteomes" id="UP000285456"/>
    </source>
</evidence>
<evidence type="ECO:0000256" key="1">
    <source>
        <dbReference type="ARBA" id="ARBA00010641"/>
    </source>
</evidence>
<proteinExistence type="inferred from homology"/>
<dbReference type="GO" id="GO:0006352">
    <property type="term" value="P:DNA-templated transcription initiation"/>
    <property type="evidence" value="ECO:0007669"/>
    <property type="project" value="InterPro"/>
</dbReference>
<sequence length="318" mass="37380">MKEQDKVQTIVEHTRTLHNDFNEILKPYRIDLWRYCKYLTRSAWDGEDLFQDTLIKAFASLSQRWSTINPKAFLFRIATNTWIDNTRKSKVFLEDLFDYQGIVSDEKEESKFLIREALEILIQHLPPNQVAIFLLMDVFNFKATEVAGMINISENGIYSSIHRSRKKLKEIKKLEDKGESQPRNVENIDPIIDKYLNAFNDGNVEGILNLMSSQIFNDASPGFQEYNKDEVKNGSLRFGLPGHYGKRIWLWGKEVNIVLARKDKGYELHDINYQEIYEDKIVVHKSYFFCRELLTEASKVLNIPIQLDKPPLDWYEIE</sequence>
<dbReference type="PANTHER" id="PTHR43133">
    <property type="entry name" value="RNA POLYMERASE ECF-TYPE SIGMA FACTO"/>
    <property type="match status" value="1"/>
</dbReference>
<evidence type="ECO:0000259" key="7">
    <source>
        <dbReference type="Pfam" id="PF08281"/>
    </source>
</evidence>
<evidence type="ECO:0000256" key="4">
    <source>
        <dbReference type="ARBA" id="ARBA00023125"/>
    </source>
</evidence>
<name>A0A417YHT8_9BACI</name>
<dbReference type="Pfam" id="PF08281">
    <property type="entry name" value="Sigma70_r4_2"/>
    <property type="match status" value="1"/>
</dbReference>
<evidence type="ECO:0000256" key="3">
    <source>
        <dbReference type="ARBA" id="ARBA00023082"/>
    </source>
</evidence>
<dbReference type="Gene3D" id="1.10.10.10">
    <property type="entry name" value="Winged helix-like DNA-binding domain superfamily/Winged helix DNA-binding domain"/>
    <property type="match status" value="1"/>
</dbReference>
<keyword evidence="5" id="KW-0804">Transcription</keyword>
<accession>A0A417YHT8</accession>
<dbReference type="InterPro" id="IPR039425">
    <property type="entry name" value="RNA_pol_sigma-70-like"/>
</dbReference>
<dbReference type="GO" id="GO:0016987">
    <property type="term" value="F:sigma factor activity"/>
    <property type="evidence" value="ECO:0007669"/>
    <property type="project" value="UniProtKB-KW"/>
</dbReference>
<dbReference type="Proteomes" id="UP000285456">
    <property type="component" value="Unassembled WGS sequence"/>
</dbReference>
<comment type="similarity">
    <text evidence="1">Belongs to the sigma-70 factor family. ECF subfamily.</text>
</comment>
<keyword evidence="4" id="KW-0238">DNA-binding</keyword>
<protein>
    <submittedName>
        <fullName evidence="8">Sigma-70 family RNA polymerase sigma factor</fullName>
    </submittedName>
</protein>
<dbReference type="OrthoDB" id="2381154at2"/>
<feature type="domain" description="RNA polymerase sigma factor 70 region 4 type 2" evidence="7">
    <location>
        <begin position="116"/>
        <end position="168"/>
    </location>
</feature>
<dbReference type="InterPro" id="IPR013325">
    <property type="entry name" value="RNA_pol_sigma_r2"/>
</dbReference>
<dbReference type="InterPro" id="IPR013249">
    <property type="entry name" value="RNA_pol_sigma70_r4_t2"/>
</dbReference>
<gene>
    <name evidence="8" type="ORF">D1B32_09335</name>
</gene>
<dbReference type="InterPro" id="IPR014284">
    <property type="entry name" value="RNA_pol_sigma-70_dom"/>
</dbReference>
<dbReference type="InterPro" id="IPR013324">
    <property type="entry name" value="RNA_pol_sigma_r3/r4-like"/>
</dbReference>
<keyword evidence="9" id="KW-1185">Reference proteome</keyword>
<evidence type="ECO:0000256" key="2">
    <source>
        <dbReference type="ARBA" id="ARBA00023015"/>
    </source>
</evidence>
<organism evidence="8 9">
    <name type="scientific">Oceanobacillus profundus</name>
    <dbReference type="NCBI Taxonomy" id="372463"/>
    <lineage>
        <taxon>Bacteria</taxon>
        <taxon>Bacillati</taxon>
        <taxon>Bacillota</taxon>
        <taxon>Bacilli</taxon>
        <taxon>Bacillales</taxon>
        <taxon>Bacillaceae</taxon>
        <taxon>Oceanobacillus</taxon>
    </lineage>
</organism>
<dbReference type="SUPFAM" id="SSF88659">
    <property type="entry name" value="Sigma3 and sigma4 domains of RNA polymerase sigma factors"/>
    <property type="match status" value="1"/>
</dbReference>
<dbReference type="InterPro" id="IPR036388">
    <property type="entry name" value="WH-like_DNA-bd_sf"/>
</dbReference>
<dbReference type="SUPFAM" id="SSF88946">
    <property type="entry name" value="Sigma2 domain of RNA polymerase sigma factors"/>
    <property type="match status" value="1"/>
</dbReference>
<keyword evidence="2" id="KW-0805">Transcription regulation</keyword>
<dbReference type="Gene3D" id="1.10.1740.10">
    <property type="match status" value="1"/>
</dbReference>
<feature type="domain" description="RNA polymerase sigma-70 region 2" evidence="6">
    <location>
        <begin position="27"/>
        <end position="89"/>
    </location>
</feature>
<dbReference type="Pfam" id="PF04542">
    <property type="entry name" value="Sigma70_r2"/>
    <property type="match status" value="1"/>
</dbReference>
<dbReference type="NCBIfam" id="TIGR02937">
    <property type="entry name" value="sigma70-ECF"/>
    <property type="match status" value="1"/>
</dbReference>
<dbReference type="RefSeq" id="WP_095312361.1">
    <property type="nucleotide sequence ID" value="NZ_JAMAWL010000013.1"/>
</dbReference>